<feature type="non-terminal residue" evidence="2">
    <location>
        <position position="1"/>
    </location>
</feature>
<name>A0ABS6WF51_9BIFI</name>
<organism evidence="2 3">
    <name type="scientific">Bifidobacterium miconis</name>
    <dbReference type="NCBI Taxonomy" id="2834435"/>
    <lineage>
        <taxon>Bacteria</taxon>
        <taxon>Bacillati</taxon>
        <taxon>Actinomycetota</taxon>
        <taxon>Actinomycetes</taxon>
        <taxon>Bifidobacteriales</taxon>
        <taxon>Bifidobacteriaceae</taxon>
        <taxon>Bifidobacterium</taxon>
    </lineage>
</organism>
<reference evidence="2 3" key="1">
    <citation type="submission" date="2021-05" db="EMBL/GenBank/DDBJ databases">
        <title>Phylogenetic classification of ten novel species belonging to the genus Bifidobacterium comprising B. colchicus sp. nov., B. abeli sp. nov., B. bicoloris sp. nov., B. guerezis sp. nov., B. rosaliae sp. nov., B. santillanensis sp. nov., B. argentati sp. nov., B. amazzoni sp. nov., B. pluviali sp. nov., and B. pinnaculum sp. nov.</title>
        <authorList>
            <person name="Lugli G.A."/>
            <person name="Ruiz Garcia L."/>
            <person name="Margolles A."/>
            <person name="Ventura M."/>
        </authorList>
    </citation>
    <scope>NUCLEOTIDE SEQUENCE [LARGE SCALE GENOMIC DNA]</scope>
    <source>
        <strain evidence="2 3">82T10</strain>
    </source>
</reference>
<sequence>LQIAAQTGQDAAYELVKYQDACLANGRIPKDPAAGFRNWLRRATNHPTTTTTPPPTPATPMTRDQQLNASTDRILANSNILNSLLPTPEARAQWRPSLKQALADGLAPAEAVAMVTSAIRLNREDLPGEDF</sequence>
<comment type="caution">
    <text evidence="2">The sequence shown here is derived from an EMBL/GenBank/DDBJ whole genome shotgun (WGS) entry which is preliminary data.</text>
</comment>
<dbReference type="EMBL" id="JAHBBH010000015">
    <property type="protein sequence ID" value="MBW3092669.1"/>
    <property type="molecule type" value="Genomic_DNA"/>
</dbReference>
<protein>
    <submittedName>
        <fullName evidence="2">Uncharacterized protein</fullName>
    </submittedName>
</protein>
<evidence type="ECO:0000313" key="3">
    <source>
        <dbReference type="Proteomes" id="UP000700815"/>
    </source>
</evidence>
<dbReference type="Proteomes" id="UP000700815">
    <property type="component" value="Unassembled WGS sequence"/>
</dbReference>
<evidence type="ECO:0000313" key="2">
    <source>
        <dbReference type="EMBL" id="MBW3092669.1"/>
    </source>
</evidence>
<feature type="region of interest" description="Disordered" evidence="1">
    <location>
        <begin position="42"/>
        <end position="65"/>
    </location>
</feature>
<gene>
    <name evidence="2" type="ORF">KIH79_06850</name>
</gene>
<accession>A0ABS6WF51</accession>
<proteinExistence type="predicted"/>
<keyword evidence="3" id="KW-1185">Reference proteome</keyword>
<evidence type="ECO:0000256" key="1">
    <source>
        <dbReference type="SAM" id="MobiDB-lite"/>
    </source>
</evidence>